<keyword evidence="11" id="KW-0614">Plasmid</keyword>
<dbReference type="EMBL" id="CP120993">
    <property type="protein sequence ID" value="WLQ45662.1"/>
    <property type="molecule type" value="Genomic_DNA"/>
</dbReference>
<evidence type="ECO:0000256" key="9">
    <source>
        <dbReference type="PROSITE-ProRule" id="PRU00560"/>
    </source>
</evidence>
<keyword evidence="5" id="KW-0413">Isomerase</keyword>
<evidence type="ECO:0000256" key="5">
    <source>
        <dbReference type="ARBA" id="ARBA00023235"/>
    </source>
</evidence>
<dbReference type="Proteomes" id="UP001229952">
    <property type="component" value="Plasmid unnamed1"/>
</dbReference>
<dbReference type="InterPro" id="IPR014016">
    <property type="entry name" value="UvrD-like_ATP-bd"/>
</dbReference>
<evidence type="ECO:0000259" key="10">
    <source>
        <dbReference type="PROSITE" id="PS51198"/>
    </source>
</evidence>
<feature type="domain" description="UvrD-like helicase ATP-binding" evidence="10">
    <location>
        <begin position="3"/>
        <end position="278"/>
    </location>
</feature>
<feature type="binding site" evidence="9">
    <location>
        <begin position="24"/>
        <end position="31"/>
    </location>
    <ligand>
        <name>ATP</name>
        <dbReference type="ChEBI" id="CHEBI:30616"/>
    </ligand>
</feature>
<reference evidence="11 12" key="1">
    <citation type="submission" date="2023-03" db="EMBL/GenBank/DDBJ databases">
        <title>Isolation and description of six Streptomyces strains from soil environments, able to metabolize different microbial glucans.</title>
        <authorList>
            <person name="Widen T."/>
            <person name="Larsbrink J."/>
        </authorList>
    </citation>
    <scope>NUCLEOTIDE SEQUENCE [LARGE SCALE GENOMIC DNA]</scope>
    <source>
        <strain evidence="11 12">Mut2</strain>
        <plasmid evidence="11 12">unnamed1</plasmid>
    </source>
</reference>
<geneLocation type="plasmid" evidence="11 12">
    <name>unnamed1</name>
</geneLocation>
<name>A0ABY9IFE1_9ACTN</name>
<organism evidence="11 12">
    <name type="scientific">Streptomyces laculatispora</name>
    <dbReference type="NCBI Taxonomy" id="887464"/>
    <lineage>
        <taxon>Bacteria</taxon>
        <taxon>Bacillati</taxon>
        <taxon>Actinomycetota</taxon>
        <taxon>Actinomycetes</taxon>
        <taxon>Kitasatosporales</taxon>
        <taxon>Streptomycetaceae</taxon>
        <taxon>Streptomyces</taxon>
    </lineage>
</organism>
<comment type="catalytic activity">
    <reaction evidence="6">
        <text>Couples ATP hydrolysis with the unwinding of duplex DNA by translocating in the 3'-5' direction.</text>
        <dbReference type="EC" id="5.6.2.4"/>
    </reaction>
</comment>
<keyword evidence="2 9" id="KW-0378">Hydrolase</keyword>
<evidence type="ECO:0000256" key="4">
    <source>
        <dbReference type="ARBA" id="ARBA00022840"/>
    </source>
</evidence>
<accession>A0ABY9IFE1</accession>
<evidence type="ECO:0000256" key="6">
    <source>
        <dbReference type="ARBA" id="ARBA00034617"/>
    </source>
</evidence>
<dbReference type="EC" id="5.6.2.4" evidence="7"/>
<dbReference type="Gene3D" id="3.40.50.300">
    <property type="entry name" value="P-loop containing nucleotide triphosphate hydrolases"/>
    <property type="match status" value="2"/>
</dbReference>
<keyword evidence="3 9" id="KW-0347">Helicase</keyword>
<dbReference type="PANTHER" id="PTHR11070">
    <property type="entry name" value="UVRD / RECB / PCRA DNA HELICASE FAMILY MEMBER"/>
    <property type="match status" value="1"/>
</dbReference>
<keyword evidence="12" id="KW-1185">Reference proteome</keyword>
<dbReference type="PROSITE" id="PS51198">
    <property type="entry name" value="UVRD_HELICASE_ATP_BIND"/>
    <property type="match status" value="1"/>
</dbReference>
<keyword evidence="4 9" id="KW-0067">ATP-binding</keyword>
<dbReference type="Pfam" id="PF13245">
    <property type="entry name" value="AAA_19"/>
    <property type="match status" value="1"/>
</dbReference>
<evidence type="ECO:0000313" key="12">
    <source>
        <dbReference type="Proteomes" id="UP001229952"/>
    </source>
</evidence>
<gene>
    <name evidence="11" type="ORF">P8A22_38010</name>
</gene>
<dbReference type="RefSeq" id="WP_306092808.1">
    <property type="nucleotide sequence ID" value="NZ_CP120993.1"/>
</dbReference>
<keyword evidence="1 9" id="KW-0547">Nucleotide-binding</keyword>
<sequence length="488" mass="53229">MTLTDEQTAAADRFHAGEHLALQAGAGTGKTSTLALLAHRTNRTGRYLAYNKAIAQDAAGRFPATVTCKTAHALAYAAIGHRYRNRLNAPRQPSWRTGHDLGITKTIRIGDRDLTPRALSYATLRTLTRFCQSADPALADHHVPTLRSLEGAAEHSQLTAAVMPFARKAWTDLQNPATGMVRFDHDHYLKIWALTEPKIPSDFLFLDEAQDTNPVVEQIFNAQRDHAQLVMVGDSAQAIYGWRGARDVMTTFPGTRLTLSKSFRFGPRLATEANRWLTIADAPLRLAGTDTIPTTLGPAEQPDAILCRTNVGAMREVMQLLEAEHRVALTGGGESLRALARAADDLRAGRRTSHPELLLFPTWSDLQDYAGNDPAGGDLQPLVDLVDTHGTDAILNAVHRLASEDTANVTVSTAHKAKGRQWESVRIAADFTPPRDTDEKDDKGLPVPGPIDEAEARLAYVAVTRARHQLDLGGLSWIDTHPDGTPTT</sequence>
<evidence type="ECO:0000313" key="11">
    <source>
        <dbReference type="EMBL" id="WLQ45662.1"/>
    </source>
</evidence>
<dbReference type="InterPro" id="IPR000212">
    <property type="entry name" value="DNA_helicase_UvrD/REP"/>
</dbReference>
<evidence type="ECO:0000256" key="7">
    <source>
        <dbReference type="ARBA" id="ARBA00034808"/>
    </source>
</evidence>
<dbReference type="InterPro" id="IPR014017">
    <property type="entry name" value="DNA_helicase_UvrD-like_C"/>
</dbReference>
<dbReference type="SUPFAM" id="SSF52540">
    <property type="entry name" value="P-loop containing nucleoside triphosphate hydrolases"/>
    <property type="match status" value="1"/>
</dbReference>
<evidence type="ECO:0000256" key="8">
    <source>
        <dbReference type="ARBA" id="ARBA00048988"/>
    </source>
</evidence>
<evidence type="ECO:0000256" key="1">
    <source>
        <dbReference type="ARBA" id="ARBA00022741"/>
    </source>
</evidence>
<protein>
    <recommendedName>
        <fullName evidence="7">DNA 3'-5' helicase</fullName>
        <ecNumber evidence="7">5.6.2.4</ecNumber>
    </recommendedName>
</protein>
<dbReference type="Pfam" id="PF13361">
    <property type="entry name" value="UvrD_C"/>
    <property type="match status" value="1"/>
</dbReference>
<comment type="catalytic activity">
    <reaction evidence="8">
        <text>ATP + H2O = ADP + phosphate + H(+)</text>
        <dbReference type="Rhea" id="RHEA:13065"/>
        <dbReference type="ChEBI" id="CHEBI:15377"/>
        <dbReference type="ChEBI" id="CHEBI:15378"/>
        <dbReference type="ChEBI" id="CHEBI:30616"/>
        <dbReference type="ChEBI" id="CHEBI:43474"/>
        <dbReference type="ChEBI" id="CHEBI:456216"/>
        <dbReference type="EC" id="5.6.2.4"/>
    </reaction>
</comment>
<evidence type="ECO:0000256" key="3">
    <source>
        <dbReference type="ARBA" id="ARBA00022806"/>
    </source>
</evidence>
<dbReference type="InterPro" id="IPR027417">
    <property type="entry name" value="P-loop_NTPase"/>
</dbReference>
<proteinExistence type="predicted"/>
<dbReference type="PANTHER" id="PTHR11070:SF30">
    <property type="entry name" value="F-BOX DNA HELICASE 1"/>
    <property type="match status" value="1"/>
</dbReference>
<evidence type="ECO:0000256" key="2">
    <source>
        <dbReference type="ARBA" id="ARBA00022801"/>
    </source>
</evidence>